<dbReference type="AlphaFoldDB" id="A0A835P5Z6"/>
<evidence type="ECO:0000313" key="5">
    <source>
        <dbReference type="Proteomes" id="UP000639772"/>
    </source>
</evidence>
<evidence type="ECO:0000313" key="4">
    <source>
        <dbReference type="Proteomes" id="UP000636800"/>
    </source>
</evidence>
<gene>
    <name evidence="3" type="ORF">HPP92_029109</name>
    <name evidence="2" type="ORF">HPP92_029121</name>
</gene>
<organism evidence="3 4">
    <name type="scientific">Vanilla planifolia</name>
    <name type="common">Vanilla</name>
    <dbReference type="NCBI Taxonomy" id="51239"/>
    <lineage>
        <taxon>Eukaryota</taxon>
        <taxon>Viridiplantae</taxon>
        <taxon>Streptophyta</taxon>
        <taxon>Embryophyta</taxon>
        <taxon>Tracheophyta</taxon>
        <taxon>Spermatophyta</taxon>
        <taxon>Magnoliopsida</taxon>
        <taxon>Liliopsida</taxon>
        <taxon>Asparagales</taxon>
        <taxon>Orchidaceae</taxon>
        <taxon>Vanilloideae</taxon>
        <taxon>Vanilleae</taxon>
        <taxon>Vanilla</taxon>
    </lineage>
</organism>
<feature type="compositionally biased region" description="Basic and acidic residues" evidence="1">
    <location>
        <begin position="52"/>
        <end position="68"/>
    </location>
</feature>
<dbReference type="EMBL" id="JADCNM010000641">
    <property type="protein sequence ID" value="KAG0445857.1"/>
    <property type="molecule type" value="Genomic_DNA"/>
</dbReference>
<reference evidence="4 5" key="1">
    <citation type="journal article" date="2020" name="Nat. Food">
        <title>A phased Vanilla planifolia genome enables genetic improvement of flavour and production.</title>
        <authorList>
            <person name="Hasing T."/>
            <person name="Tang H."/>
            <person name="Brym M."/>
            <person name="Khazi F."/>
            <person name="Huang T."/>
            <person name="Chambers A.H."/>
        </authorList>
    </citation>
    <scope>NUCLEOTIDE SEQUENCE [LARGE SCALE GENOMIC DNA]</scope>
    <source>
        <tissue evidence="3">Leaf</tissue>
    </source>
</reference>
<keyword evidence="4" id="KW-1185">Reference proteome</keyword>
<protein>
    <submittedName>
        <fullName evidence="3">Uncharacterized protein</fullName>
    </submittedName>
</protein>
<comment type="caution">
    <text evidence="3">The sequence shown here is derived from an EMBL/GenBank/DDBJ whole genome shotgun (WGS) entry which is preliminary data.</text>
</comment>
<feature type="region of interest" description="Disordered" evidence="1">
    <location>
        <begin position="45"/>
        <end position="68"/>
    </location>
</feature>
<proteinExistence type="predicted"/>
<evidence type="ECO:0000256" key="1">
    <source>
        <dbReference type="SAM" id="MobiDB-lite"/>
    </source>
</evidence>
<evidence type="ECO:0000313" key="3">
    <source>
        <dbReference type="EMBL" id="KAG0445877.1"/>
    </source>
</evidence>
<name>A0A835P5Z6_VANPL</name>
<accession>A0A835P5Z6</accession>
<dbReference type="Proteomes" id="UP000636800">
    <property type="component" value="Unassembled WGS sequence"/>
</dbReference>
<dbReference type="Proteomes" id="UP000639772">
    <property type="component" value="Unassembled WGS sequence"/>
</dbReference>
<dbReference type="EMBL" id="JADCNL010000640">
    <property type="protein sequence ID" value="KAG0445877.1"/>
    <property type="molecule type" value="Genomic_DNA"/>
</dbReference>
<evidence type="ECO:0000313" key="2">
    <source>
        <dbReference type="EMBL" id="KAG0445857.1"/>
    </source>
</evidence>
<sequence length="100" mass="11125">MVPVLQLYLRAPEGSTCSITVIINSPNKKGLPPQTWCTIRTCPPSSQFPSRIPDKTAEGSRRLSGVGDRKGRDWFDSGTYLVLTEFLLPSLLVRYDGKIE</sequence>